<gene>
    <name evidence="1" type="ORF">HMPREF9723_02111</name>
</gene>
<dbReference type="PIRSF" id="PIRSF004729">
    <property type="entry name" value="MutL"/>
    <property type="match status" value="1"/>
</dbReference>
<evidence type="ECO:0000313" key="1">
    <source>
        <dbReference type="EMBL" id="EMB20651.1"/>
    </source>
</evidence>
<comment type="caution">
    <text evidence="1">The sequence shown here is derived from an EMBL/GenBank/DDBJ whole genome shotgun (WGS) entry which is preliminary data.</text>
</comment>
<dbReference type="PATRIC" id="fig|999434.4.peg.2199"/>
<dbReference type="InterPro" id="IPR006230">
    <property type="entry name" value="MutL"/>
</dbReference>
<proteinExistence type="predicted"/>
<dbReference type="NCBIfam" id="TIGR01319">
    <property type="entry name" value="glmL_fam"/>
    <property type="match status" value="1"/>
</dbReference>
<dbReference type="Pfam" id="PF13941">
    <property type="entry name" value="MutL"/>
    <property type="match status" value="1"/>
</dbReference>
<organism evidence="1">
    <name type="scientific">Treponema denticola OTK</name>
    <dbReference type="NCBI Taxonomy" id="999434"/>
    <lineage>
        <taxon>Bacteria</taxon>
        <taxon>Pseudomonadati</taxon>
        <taxon>Spirochaetota</taxon>
        <taxon>Spirochaetia</taxon>
        <taxon>Spirochaetales</taxon>
        <taxon>Treponemataceae</taxon>
        <taxon>Treponema</taxon>
    </lineage>
</organism>
<evidence type="ECO:0008006" key="2">
    <source>
        <dbReference type="Google" id="ProtNLM"/>
    </source>
</evidence>
<name>A0A0F6MNZ6_TREDN</name>
<reference evidence="1" key="1">
    <citation type="submission" date="2012-01" db="EMBL/GenBank/DDBJ databases">
        <title>The Genome Sequence of Treponema denticola OTK.</title>
        <authorList>
            <consortium name="The Broad Institute Genome Sequencing Platform"/>
            <person name="Earl A."/>
            <person name="Ward D."/>
            <person name="Feldgarden M."/>
            <person name="Gevers D."/>
            <person name="Blanton J.M."/>
            <person name="Fenno C.J."/>
            <person name="Baranova O.V."/>
            <person name="Mathney J."/>
            <person name="Dewhirst F.E."/>
            <person name="Izard J."/>
            <person name="Young S.K."/>
            <person name="Zeng Q."/>
            <person name="Gargeya S."/>
            <person name="Fitzgerald M."/>
            <person name="Haas B."/>
            <person name="Abouelleil A."/>
            <person name="Alvarado L."/>
            <person name="Arachchi H.M."/>
            <person name="Berlin A."/>
            <person name="Chapman S.B."/>
            <person name="Gearin G."/>
            <person name="Goldberg J."/>
            <person name="Griggs A."/>
            <person name="Gujja S."/>
            <person name="Hansen M."/>
            <person name="Heiman D."/>
            <person name="Howarth C."/>
            <person name="Larimer J."/>
            <person name="Lui A."/>
            <person name="MacDonald P.J.P."/>
            <person name="McCowen C."/>
            <person name="Montmayeur A."/>
            <person name="Murphy C."/>
            <person name="Neiman D."/>
            <person name="Pearson M."/>
            <person name="Priest M."/>
            <person name="Roberts A."/>
            <person name="Saif S."/>
            <person name="Shea T."/>
            <person name="Sisk P."/>
            <person name="Stolte C."/>
            <person name="Sykes S."/>
            <person name="Wortman J."/>
            <person name="Nusbaum C."/>
            <person name="Birren B."/>
        </authorList>
    </citation>
    <scope>NUCLEOTIDE SEQUENCE [LARGE SCALE GENOMIC DNA]</scope>
    <source>
        <strain evidence="1">OTK</strain>
    </source>
</reference>
<dbReference type="HOGENOM" id="CLU_046680_0_0_12"/>
<dbReference type="Proteomes" id="UP000011701">
    <property type="component" value="Chromosome"/>
</dbReference>
<protein>
    <recommendedName>
        <fullName evidence="2">MutL protein</fullName>
    </recommendedName>
</protein>
<accession>A0A0F6MNZ6</accession>
<dbReference type="EMBL" id="AGDY01000009">
    <property type="protein sequence ID" value="EMB20651.1"/>
    <property type="molecule type" value="Genomic_DNA"/>
</dbReference>
<sequence>MNCYLFVDFGSTNTKITLVDIEKEDIIGTAKAYTTVETDVMIGYNNALELLHKKTGTDYTVVKSLACSSAAGGLKIIAIGLVPELTSEAAKRAALGAGAKVIHTYSHNLNKSEAEAIVNSNADIILLAGGTNGGDSRCIIHNAKMLADYGVRVPVVVAGNKSAEDEIIEIFKDRVDFHLAENVMPKINKLNVESARETIRSIFMNNIVHAKGMTHVENNIDNILMPTPAAVLKAAQTLSEGTDNEAGLGDLVILDIGGATTDVHSAAEGDPTQGSVFLYGLPEAFLKRTVEGDLGMRYSLPTVADVQGPHGLRHYLSKEYKYNIEEEVKKRNEHTDFISENAKDLAFDCAVAKVCADVSMGRHVGVLTPVYTGCGASFQQEGKDLTQLRYIIGTGGILVYNPNYREIMEACKFREDDPFSLKPKNPQFLLDKEYILSAMGLLATEDPDMAIRIMKKHLV</sequence>
<dbReference type="AlphaFoldDB" id="A0A0F6MNZ6"/>
<dbReference type="NCBIfam" id="NF040745">
    <property type="entry name" value="accessory_GlmL"/>
    <property type="match status" value="1"/>
</dbReference>
<dbReference type="RefSeq" id="WP_002693132.1">
    <property type="nucleotide sequence ID" value="NZ_CM001797.1"/>
</dbReference>